<accession>A0A022QDQ8</accession>
<organism evidence="1 2">
    <name type="scientific">Erythranthe guttata</name>
    <name type="common">Yellow monkey flower</name>
    <name type="synonym">Mimulus guttatus</name>
    <dbReference type="NCBI Taxonomy" id="4155"/>
    <lineage>
        <taxon>Eukaryota</taxon>
        <taxon>Viridiplantae</taxon>
        <taxon>Streptophyta</taxon>
        <taxon>Embryophyta</taxon>
        <taxon>Tracheophyta</taxon>
        <taxon>Spermatophyta</taxon>
        <taxon>Magnoliopsida</taxon>
        <taxon>eudicotyledons</taxon>
        <taxon>Gunneridae</taxon>
        <taxon>Pentapetalae</taxon>
        <taxon>asterids</taxon>
        <taxon>lamiids</taxon>
        <taxon>Lamiales</taxon>
        <taxon>Phrymaceae</taxon>
        <taxon>Erythranthe</taxon>
    </lineage>
</organism>
<proteinExistence type="predicted"/>
<reference evidence="1 2" key="1">
    <citation type="journal article" date="2013" name="Proc. Natl. Acad. Sci. U.S.A.">
        <title>Fine-scale variation in meiotic recombination in Mimulus inferred from population shotgun sequencing.</title>
        <authorList>
            <person name="Hellsten U."/>
            <person name="Wright K.M."/>
            <person name="Jenkins J."/>
            <person name="Shu S."/>
            <person name="Yuan Y."/>
            <person name="Wessler S.R."/>
            <person name="Schmutz J."/>
            <person name="Willis J.H."/>
            <person name="Rokhsar D.S."/>
        </authorList>
    </citation>
    <scope>NUCLEOTIDE SEQUENCE [LARGE SCALE GENOMIC DNA]</scope>
    <source>
        <strain evidence="2">cv. DUN x IM62</strain>
    </source>
</reference>
<gene>
    <name evidence="1" type="ORF">MIMGU_mgv1a016911mg</name>
</gene>
<protein>
    <submittedName>
        <fullName evidence="1">Uncharacterized protein</fullName>
    </submittedName>
</protein>
<dbReference type="AlphaFoldDB" id="A0A022QDQ8"/>
<keyword evidence="2" id="KW-1185">Reference proteome</keyword>
<sequence length="101" mass="11521">MFLGRVEWTLIFRPTDPMARNIYLHCNSKPAYYLPPSQQLHGCSTKLPQAYTLLKKVRYASTRTSAFPAPPNRSTPIYRTSSFLPKLEHPDIRIGQAICSP</sequence>
<dbReference type="EMBL" id="KI631803">
    <property type="protein sequence ID" value="EYU26056.1"/>
    <property type="molecule type" value="Genomic_DNA"/>
</dbReference>
<name>A0A022QDQ8_ERYGU</name>
<evidence type="ECO:0000313" key="1">
    <source>
        <dbReference type="EMBL" id="EYU26056.1"/>
    </source>
</evidence>
<dbReference type="Proteomes" id="UP000030748">
    <property type="component" value="Unassembled WGS sequence"/>
</dbReference>
<evidence type="ECO:0000313" key="2">
    <source>
        <dbReference type="Proteomes" id="UP000030748"/>
    </source>
</evidence>